<feature type="chain" id="PRO_5029843184" evidence="3">
    <location>
        <begin position="24"/>
        <end position="340"/>
    </location>
</feature>
<feature type="transmembrane region" description="Helical" evidence="2">
    <location>
        <begin position="118"/>
        <end position="138"/>
    </location>
</feature>
<reference evidence="5" key="1">
    <citation type="submission" date="2015-02" db="EMBL/GenBank/DDBJ databases">
        <title>Genome sequencing for Strongylocentrotus purpuratus.</title>
        <authorList>
            <person name="Murali S."/>
            <person name="Liu Y."/>
            <person name="Vee V."/>
            <person name="English A."/>
            <person name="Wang M."/>
            <person name="Skinner E."/>
            <person name="Han Y."/>
            <person name="Muzny D.M."/>
            <person name="Worley K.C."/>
            <person name="Gibbs R.A."/>
        </authorList>
    </citation>
    <scope>NUCLEOTIDE SEQUENCE</scope>
</reference>
<proteinExistence type="predicted"/>
<dbReference type="Proteomes" id="UP000007110">
    <property type="component" value="Unassembled WGS sequence"/>
</dbReference>
<feature type="compositionally biased region" description="Polar residues" evidence="1">
    <location>
        <begin position="193"/>
        <end position="203"/>
    </location>
</feature>
<dbReference type="OrthoDB" id="10651540at2759"/>
<evidence type="ECO:0000256" key="1">
    <source>
        <dbReference type="SAM" id="MobiDB-lite"/>
    </source>
</evidence>
<feature type="compositionally biased region" description="Polar residues" evidence="1">
    <location>
        <begin position="263"/>
        <end position="275"/>
    </location>
</feature>
<evidence type="ECO:0000256" key="3">
    <source>
        <dbReference type="SAM" id="SignalP"/>
    </source>
</evidence>
<feature type="compositionally biased region" description="Basic and acidic residues" evidence="1">
    <location>
        <begin position="276"/>
        <end position="312"/>
    </location>
</feature>
<feature type="compositionally biased region" description="Polar residues" evidence="1">
    <location>
        <begin position="170"/>
        <end position="183"/>
    </location>
</feature>
<dbReference type="GeneID" id="115923595"/>
<keyword evidence="3" id="KW-0732">Signal</keyword>
<keyword evidence="2" id="KW-1133">Transmembrane helix</keyword>
<feature type="compositionally biased region" description="Low complexity" evidence="1">
    <location>
        <begin position="230"/>
        <end position="257"/>
    </location>
</feature>
<organism evidence="4 5">
    <name type="scientific">Strongylocentrotus purpuratus</name>
    <name type="common">Purple sea urchin</name>
    <dbReference type="NCBI Taxonomy" id="7668"/>
    <lineage>
        <taxon>Eukaryota</taxon>
        <taxon>Metazoa</taxon>
        <taxon>Echinodermata</taxon>
        <taxon>Eleutherozoa</taxon>
        <taxon>Echinozoa</taxon>
        <taxon>Echinoidea</taxon>
        <taxon>Euechinoidea</taxon>
        <taxon>Echinacea</taxon>
        <taxon>Camarodonta</taxon>
        <taxon>Echinidea</taxon>
        <taxon>Strongylocentrotidae</taxon>
        <taxon>Strongylocentrotus</taxon>
    </lineage>
</organism>
<accession>A0A7M7NRD5</accession>
<dbReference type="OMA" id="CEDIRWE"/>
<feature type="region of interest" description="Disordered" evidence="1">
    <location>
        <begin position="159"/>
        <end position="340"/>
    </location>
</feature>
<sequence>MAMLLKVLYGVFVLAVFLPISLSAVENCRPCGPGEYCSNFFGICLACKDYCPGDTDCPSACIPIKPNFTTIASTTTGPTSTQSDTTSMASAVVVQQSTNANIPSGGDNTLLDNNKGHLVLSFSILSFTVFIVFLGLCLRYRKNMKMPSICRFENSENGTEIELEERPRSNGCNKTPDGYTTVNADDHDITIQPGPSQPDSSRPSRLPGPNAEAAAPADPTRSASGPRNNTSSASTTPGPTSIPTHTPSQSMTTSTSSRASGVVVQSASVHSNKNPLESEIRQGARPSDRRSSLKRTPETHRKITDGSNEGHEVSTGASSFNPPNGTCEDIRWERHSGDGD</sequence>
<reference evidence="4" key="2">
    <citation type="submission" date="2021-01" db="UniProtKB">
        <authorList>
            <consortium name="EnsemblMetazoa"/>
        </authorList>
    </citation>
    <scope>IDENTIFICATION</scope>
</reference>
<dbReference type="KEGG" id="spu:115923595"/>
<evidence type="ECO:0000313" key="5">
    <source>
        <dbReference type="Proteomes" id="UP000007110"/>
    </source>
</evidence>
<feature type="compositionally biased region" description="Basic and acidic residues" evidence="1">
    <location>
        <begin position="328"/>
        <end position="340"/>
    </location>
</feature>
<keyword evidence="2" id="KW-0812">Transmembrane</keyword>
<evidence type="ECO:0000256" key="2">
    <source>
        <dbReference type="SAM" id="Phobius"/>
    </source>
</evidence>
<dbReference type="EnsemblMetazoa" id="XM_030984617">
    <property type="protein sequence ID" value="XP_030840477"/>
    <property type="gene ID" value="LOC115923595"/>
</dbReference>
<feature type="signal peptide" evidence="3">
    <location>
        <begin position="1"/>
        <end position="23"/>
    </location>
</feature>
<dbReference type="RefSeq" id="XP_030840477.1">
    <property type="nucleotide sequence ID" value="XM_030984617.1"/>
</dbReference>
<keyword evidence="2" id="KW-0472">Membrane</keyword>
<keyword evidence="5" id="KW-1185">Reference proteome</keyword>
<evidence type="ECO:0000313" key="4">
    <source>
        <dbReference type="EnsemblMetazoa" id="XP_030840477"/>
    </source>
</evidence>
<feature type="compositionally biased region" description="Polar residues" evidence="1">
    <location>
        <begin position="315"/>
        <end position="324"/>
    </location>
</feature>
<name>A0A7M7NRD5_STRPU</name>
<protein>
    <submittedName>
        <fullName evidence="4">Uncharacterized protein</fullName>
    </submittedName>
</protein>
<dbReference type="InParanoid" id="A0A7M7NRD5"/>
<dbReference type="AlphaFoldDB" id="A0A7M7NRD5"/>